<feature type="non-terminal residue" evidence="2">
    <location>
        <position position="1"/>
    </location>
</feature>
<dbReference type="AlphaFoldDB" id="A0AAV2SES3"/>
<dbReference type="Proteomes" id="UP001497623">
    <property type="component" value="Unassembled WGS sequence"/>
</dbReference>
<feature type="chain" id="PRO_5044010793" description="Secreted protein" evidence="1">
    <location>
        <begin position="23"/>
        <end position="255"/>
    </location>
</feature>
<dbReference type="EMBL" id="CAXKWB010061848">
    <property type="protein sequence ID" value="CAL4184469.1"/>
    <property type="molecule type" value="Genomic_DNA"/>
</dbReference>
<organism evidence="2 3">
    <name type="scientific">Meganyctiphanes norvegica</name>
    <name type="common">Northern krill</name>
    <name type="synonym">Thysanopoda norvegica</name>
    <dbReference type="NCBI Taxonomy" id="48144"/>
    <lineage>
        <taxon>Eukaryota</taxon>
        <taxon>Metazoa</taxon>
        <taxon>Ecdysozoa</taxon>
        <taxon>Arthropoda</taxon>
        <taxon>Crustacea</taxon>
        <taxon>Multicrustacea</taxon>
        <taxon>Malacostraca</taxon>
        <taxon>Eumalacostraca</taxon>
        <taxon>Eucarida</taxon>
        <taxon>Euphausiacea</taxon>
        <taxon>Euphausiidae</taxon>
        <taxon>Meganyctiphanes</taxon>
    </lineage>
</organism>
<evidence type="ECO:0008006" key="4">
    <source>
        <dbReference type="Google" id="ProtNLM"/>
    </source>
</evidence>
<comment type="caution">
    <text evidence="2">The sequence shown here is derived from an EMBL/GenBank/DDBJ whole genome shotgun (WGS) entry which is preliminary data.</text>
</comment>
<protein>
    <recommendedName>
        <fullName evidence="4">Secreted protein</fullName>
    </recommendedName>
</protein>
<feature type="signal peptide" evidence="1">
    <location>
        <begin position="1"/>
        <end position="22"/>
    </location>
</feature>
<keyword evidence="1" id="KW-0732">Signal</keyword>
<sequence>EMRYSPCRILLILFILTNVCTGFDDKYCNGVLNMLVPHHLCLMKSIVGKMERRDYSADRGCSAGFSNADYAVDVAIRNFKSLVPETQAIPDIGTWFNLKHCSLNGLQSGLSRSGKSTFWMYGDTMRLEARLKAKNLRVKCSWRKDLGIFGVSPFFGNAEGKSQIVTIKALLTMDMKPGAEPVLQKFEVDSVDPIKTEITGVSGTFSWVAQQIANTLIARSEKELRSTVSKDTKDILQEQLREYFGQSGSEKGNCD</sequence>
<name>A0AAV2SES3_MEGNR</name>
<accession>A0AAV2SES3</accession>
<evidence type="ECO:0000256" key="1">
    <source>
        <dbReference type="SAM" id="SignalP"/>
    </source>
</evidence>
<evidence type="ECO:0000313" key="2">
    <source>
        <dbReference type="EMBL" id="CAL4184469.1"/>
    </source>
</evidence>
<keyword evidence="3" id="KW-1185">Reference proteome</keyword>
<proteinExistence type="predicted"/>
<reference evidence="2 3" key="1">
    <citation type="submission" date="2024-05" db="EMBL/GenBank/DDBJ databases">
        <authorList>
            <person name="Wallberg A."/>
        </authorList>
    </citation>
    <scope>NUCLEOTIDE SEQUENCE [LARGE SCALE GENOMIC DNA]</scope>
</reference>
<evidence type="ECO:0000313" key="3">
    <source>
        <dbReference type="Proteomes" id="UP001497623"/>
    </source>
</evidence>
<gene>
    <name evidence="2" type="ORF">MNOR_LOCUS35853</name>
</gene>
<dbReference type="Gene3D" id="3.15.10.50">
    <property type="match status" value="1"/>
</dbReference>
<dbReference type="InterPro" id="IPR038602">
    <property type="entry name" value="Mite_allergen_7_sf"/>
</dbReference>